<name>K2H6I7_9RHOB</name>
<feature type="domain" description="ChsH2 C-terminal OB-fold" evidence="3">
    <location>
        <begin position="402"/>
        <end position="457"/>
    </location>
</feature>
<accession>K2H6I7</accession>
<dbReference type="InterPro" id="IPR016039">
    <property type="entry name" value="Thiolase-like"/>
</dbReference>
<protein>
    <submittedName>
        <fullName evidence="5">3-Oxoacyl-(Acyl-carrier-protein) synthase III</fullName>
    </submittedName>
</protein>
<keyword evidence="6" id="KW-1185">Reference proteome</keyword>
<reference evidence="5 6" key="1">
    <citation type="journal article" date="2012" name="J. Bacteriol.">
        <title>Draft Genome Sequence of Oceaniovalibus guishaninsula JLT2003T.</title>
        <authorList>
            <person name="Tang K."/>
            <person name="Liu K."/>
            <person name="Jiao N."/>
        </authorList>
    </citation>
    <scope>NUCLEOTIDE SEQUENCE [LARGE SCALE GENOMIC DNA]</scope>
    <source>
        <strain evidence="5 6">JLT2003</strain>
    </source>
</reference>
<dbReference type="OrthoDB" id="8771453at2"/>
<dbReference type="PATRIC" id="fig|1231392.3.peg.2847"/>
<evidence type="ECO:0000259" key="3">
    <source>
        <dbReference type="Pfam" id="PF01796"/>
    </source>
</evidence>
<keyword evidence="2" id="KW-0012">Acyltransferase</keyword>
<organism evidence="5 6">
    <name type="scientific">Oceaniovalibus guishaninsula JLT2003</name>
    <dbReference type="NCBI Taxonomy" id="1231392"/>
    <lineage>
        <taxon>Bacteria</taxon>
        <taxon>Pseudomonadati</taxon>
        <taxon>Pseudomonadota</taxon>
        <taxon>Alphaproteobacteria</taxon>
        <taxon>Rhodobacterales</taxon>
        <taxon>Roseobacteraceae</taxon>
        <taxon>Oceaniovalibus</taxon>
    </lineage>
</organism>
<dbReference type="STRING" id="1231392.OCGS_2829"/>
<evidence type="ECO:0000256" key="1">
    <source>
        <dbReference type="ARBA" id="ARBA00022679"/>
    </source>
</evidence>
<evidence type="ECO:0000313" key="5">
    <source>
        <dbReference type="EMBL" id="EKE43238.1"/>
    </source>
</evidence>
<dbReference type="eggNOG" id="COG1545">
    <property type="taxonomic scope" value="Bacteria"/>
</dbReference>
<dbReference type="CDD" id="cd00827">
    <property type="entry name" value="init_cond_enzymes"/>
    <property type="match status" value="1"/>
</dbReference>
<dbReference type="InterPro" id="IPR012340">
    <property type="entry name" value="NA-bd_OB-fold"/>
</dbReference>
<dbReference type="RefSeq" id="WP_007427981.1">
    <property type="nucleotide sequence ID" value="NZ_AMGO01000068.1"/>
</dbReference>
<dbReference type="Pfam" id="PF08541">
    <property type="entry name" value="ACP_syn_III_C"/>
    <property type="match status" value="1"/>
</dbReference>
<dbReference type="SUPFAM" id="SSF50249">
    <property type="entry name" value="Nucleic acid-binding proteins"/>
    <property type="match status" value="1"/>
</dbReference>
<dbReference type="eggNOG" id="COG3425">
    <property type="taxonomic scope" value="Bacteria"/>
</dbReference>
<evidence type="ECO:0000256" key="2">
    <source>
        <dbReference type="ARBA" id="ARBA00023315"/>
    </source>
</evidence>
<sequence length="482" mass="51819">METGLIAYGAYLPVRRLQREVAAQTHAWFNPGLKALARGERAIANWDEDAVTMALEAARNCLDGQDRAALRALWLASTSLPFRDRLNAGIVGDALVLDASVMALDVASSQRAGTTALMAALRGDGPALVVASDRRAAKAGSPQEMTYGDGAAAFLVGRGDLLARLVGAHSETVDFVDHYRGQDGEFDYAWEERWIRDEGHLKIAPRAITALLQATGTDAASIARFCYPAAGRGIGAGIARICGLPESALADTLQSGIGETGAAHPLLMLAHALESAEPGDRILVAGFGQGCDALLFQATDAVRARRAAGVAAQIGKGRADDNYARFVTLNGLLTVEHGIRAELDKGTALSNHWRNKDMTQRMTGGHCTACGTDQFPKARICVNPECGAVDTQRDEGFSHKIGKLNSFTADRLTYSPDPPAYYGMVEFASGGRLMCDFTDIDAADPPQVGMAMRMVFRVKDHDTRRGFRRYFWKAMPATREET</sequence>
<dbReference type="GO" id="GO:0044550">
    <property type="term" value="P:secondary metabolite biosynthetic process"/>
    <property type="evidence" value="ECO:0007669"/>
    <property type="project" value="TreeGrafter"/>
</dbReference>
<dbReference type="PANTHER" id="PTHR34069">
    <property type="entry name" value="3-OXOACYL-[ACYL-CARRIER-PROTEIN] SYNTHASE 3"/>
    <property type="match status" value="1"/>
</dbReference>
<evidence type="ECO:0000259" key="4">
    <source>
        <dbReference type="Pfam" id="PF08541"/>
    </source>
</evidence>
<dbReference type="PANTHER" id="PTHR34069:SF2">
    <property type="entry name" value="BETA-KETOACYL-[ACYL-CARRIER-PROTEIN] SYNTHASE III"/>
    <property type="match status" value="1"/>
</dbReference>
<dbReference type="AlphaFoldDB" id="K2H6I7"/>
<feature type="domain" description="Beta-ketoacyl-[acyl-carrier-protein] synthase III C-terminal" evidence="4">
    <location>
        <begin position="212"/>
        <end position="291"/>
    </location>
</feature>
<dbReference type="InterPro" id="IPR002878">
    <property type="entry name" value="ChsH2_C"/>
</dbReference>
<dbReference type="InterPro" id="IPR013747">
    <property type="entry name" value="ACP_syn_III_C"/>
</dbReference>
<evidence type="ECO:0000313" key="6">
    <source>
        <dbReference type="Proteomes" id="UP000006765"/>
    </source>
</evidence>
<dbReference type="GO" id="GO:0016746">
    <property type="term" value="F:acyltransferase activity"/>
    <property type="evidence" value="ECO:0007669"/>
    <property type="project" value="UniProtKB-KW"/>
</dbReference>
<gene>
    <name evidence="5" type="ORF">OCGS_2829</name>
</gene>
<proteinExistence type="predicted"/>
<dbReference type="EMBL" id="AMGO01000068">
    <property type="protein sequence ID" value="EKE43238.1"/>
    <property type="molecule type" value="Genomic_DNA"/>
</dbReference>
<keyword evidence="1" id="KW-0808">Transferase</keyword>
<dbReference type="Proteomes" id="UP000006765">
    <property type="component" value="Unassembled WGS sequence"/>
</dbReference>
<comment type="caution">
    <text evidence="5">The sequence shown here is derived from an EMBL/GenBank/DDBJ whole genome shotgun (WGS) entry which is preliminary data.</text>
</comment>
<dbReference type="Gene3D" id="3.40.47.10">
    <property type="match status" value="2"/>
</dbReference>
<dbReference type="Pfam" id="PF01796">
    <property type="entry name" value="OB_ChsH2_C"/>
    <property type="match status" value="1"/>
</dbReference>
<dbReference type="SUPFAM" id="SSF53901">
    <property type="entry name" value="Thiolase-like"/>
    <property type="match status" value="2"/>
</dbReference>